<keyword evidence="2" id="KW-1185">Reference proteome</keyword>
<organism evidence="1 2">
    <name type="scientific">Neophaeococcomyces mojaviensis</name>
    <dbReference type="NCBI Taxonomy" id="3383035"/>
    <lineage>
        <taxon>Eukaryota</taxon>
        <taxon>Fungi</taxon>
        <taxon>Dikarya</taxon>
        <taxon>Ascomycota</taxon>
        <taxon>Pezizomycotina</taxon>
        <taxon>Eurotiomycetes</taxon>
        <taxon>Chaetothyriomycetidae</taxon>
        <taxon>Chaetothyriales</taxon>
        <taxon>Chaetothyriales incertae sedis</taxon>
        <taxon>Neophaeococcomyces</taxon>
    </lineage>
</organism>
<evidence type="ECO:0000313" key="1">
    <source>
        <dbReference type="EMBL" id="KAJ9651040.1"/>
    </source>
</evidence>
<dbReference type="EMBL" id="JAPDRQ010000286">
    <property type="protein sequence ID" value="KAJ9651040.1"/>
    <property type="molecule type" value="Genomic_DNA"/>
</dbReference>
<sequence>MLGWVPTAGQHARVGADRWSACSGGCRPLVGMLGQVPTAGRQLRWVPTVGRHCGASTPGADLLRAPSHSLNRRLNFTVSTPLPARTSVDAPSTQPTGTPMHSDHAERLPEPASDLAEAGAGEGVTLPPQEALLDDAGTGEDAVELAPPRHRLPQIALPDNVVLKGAVQKLVEQKSRLDALAADGQLAGLLPPEWQGHGVRAIELSTFIQGVLPFLQPSERGETAPARLPVRHVLGDDSRWGLDDVAEPKSLAWYLASDERATAGSKDVAEAYLVGALGLAWMQEGRSRPGFLRAMGQDSLAARVTMLGYPPANELALYSVTAHGQPQIWCVHGRRRMRPLVAPWLSVPLLTAYGVPAPVAWPSSFPPVEAVAELLATARQGRALPEVDLAKAVAKIAEEAASDAWQPVSLLQLNTWSPRWHFFLGTFVGLPSLLLVAAALALPGAVEAATVAASLGFAGGAIAALAVPWIHARRKHLS</sequence>
<evidence type="ECO:0000313" key="2">
    <source>
        <dbReference type="Proteomes" id="UP001172386"/>
    </source>
</evidence>
<name>A0ACC2ZU29_9EURO</name>
<accession>A0ACC2ZU29</accession>
<proteinExistence type="predicted"/>
<comment type="caution">
    <text evidence="1">The sequence shown here is derived from an EMBL/GenBank/DDBJ whole genome shotgun (WGS) entry which is preliminary data.</text>
</comment>
<dbReference type="Proteomes" id="UP001172386">
    <property type="component" value="Unassembled WGS sequence"/>
</dbReference>
<reference evidence="1" key="1">
    <citation type="submission" date="2022-10" db="EMBL/GenBank/DDBJ databases">
        <title>Culturing micro-colonial fungi from biological soil crusts in the Mojave desert and describing Neophaeococcomyces mojavensis, and introducing the new genera and species Taxawa tesnikishii.</title>
        <authorList>
            <person name="Kurbessoian T."/>
            <person name="Stajich J.E."/>
        </authorList>
    </citation>
    <scope>NUCLEOTIDE SEQUENCE</scope>
    <source>
        <strain evidence="1">JES_112</strain>
    </source>
</reference>
<gene>
    <name evidence="1" type="ORF">H2198_009658</name>
</gene>
<protein>
    <submittedName>
        <fullName evidence="1">Uncharacterized protein</fullName>
    </submittedName>
</protein>